<reference evidence="2 3" key="1">
    <citation type="submission" date="2016-10" db="EMBL/GenBank/DDBJ databases">
        <authorList>
            <person name="de Groot N.N."/>
        </authorList>
    </citation>
    <scope>NUCLEOTIDE SEQUENCE [LARGE SCALE GENOMIC DNA]</scope>
    <source>
        <strain evidence="2 3">DSM 9236</strain>
    </source>
</reference>
<feature type="chain" id="PRO_5011577791" evidence="1">
    <location>
        <begin position="27"/>
        <end position="483"/>
    </location>
</feature>
<organism evidence="2 3">
    <name type="scientific">Succiniclasticum ruminis DSM 9236</name>
    <dbReference type="NCBI Taxonomy" id="1123323"/>
    <lineage>
        <taxon>Bacteria</taxon>
        <taxon>Bacillati</taxon>
        <taxon>Bacillota</taxon>
        <taxon>Negativicutes</taxon>
        <taxon>Acidaminococcales</taxon>
        <taxon>Acidaminococcaceae</taxon>
        <taxon>Succiniclasticum</taxon>
    </lineage>
</organism>
<dbReference type="STRING" id="1123323.SAMN05216245_103189"/>
<name>A0A1I1Z9R5_9FIRM</name>
<proteinExistence type="predicted"/>
<feature type="signal peptide" evidence="1">
    <location>
        <begin position="1"/>
        <end position="26"/>
    </location>
</feature>
<keyword evidence="3" id="KW-1185">Reference proteome</keyword>
<accession>A0A1I1Z9R5</accession>
<dbReference type="SUPFAM" id="SSF56300">
    <property type="entry name" value="Metallo-dependent phosphatases"/>
    <property type="match status" value="1"/>
</dbReference>
<evidence type="ECO:0000313" key="3">
    <source>
        <dbReference type="Proteomes" id="UP000198896"/>
    </source>
</evidence>
<gene>
    <name evidence="2" type="ORF">SAMN05216245_103189</name>
</gene>
<sequence>MRKIVYFCLVLLLVALFGCSVNTVQGKPGPKPAAASDDTVPAYVKAEAKRVSGLVRAVQNLHTFTIIGVSDLHYLKGNAQIGRALNEMALGVKEISSQVPVDYKIAFGDYIYRGKGCENYLDGVEEMQAAAGILNKAFGQSGNQIRLTGNHDANAMELDKGELKQFFAMHDLYGLVGKYNGNMITDSLNPEGNYGYIDIPEKRIRIVCLNTSDFTDEGKPTVAPDKKDYNKNTTTTHNMSKRQAEWLIETLKLKGIEDPEAWNILPVSHLVLSQTKGGLWKNTEANAAFLLSEYVKKHKGTFNFKGRELPYDYSGITPARVLPYIHGHNHDFPVKNMNVSNISKDVVRNEMVTVGLPNACPLRNAKGNTYNKTEGTEKSTAFSVIVIDLKKSVINVFCYGAGFDRIIHFDSVKMKADTSHVALHTALQGKVIWKSQDKEVVKAEEGNMKPVSAGNTLVVAEDEKGNCEYWNVAVEQGAVNLKL</sequence>
<dbReference type="OrthoDB" id="384721at2"/>
<dbReference type="Proteomes" id="UP000198896">
    <property type="component" value="Unassembled WGS sequence"/>
</dbReference>
<keyword evidence="1" id="KW-0732">Signal</keyword>
<dbReference type="EMBL" id="FONL01000003">
    <property type="protein sequence ID" value="SFE28292.1"/>
    <property type="molecule type" value="Genomic_DNA"/>
</dbReference>
<dbReference type="PROSITE" id="PS51257">
    <property type="entry name" value="PROKAR_LIPOPROTEIN"/>
    <property type="match status" value="1"/>
</dbReference>
<protein>
    <submittedName>
        <fullName evidence="2">Calcineurin-like phosphoesterase</fullName>
    </submittedName>
</protein>
<dbReference type="RefSeq" id="WP_093913011.1">
    <property type="nucleotide sequence ID" value="NZ_FONL01000003.1"/>
</dbReference>
<dbReference type="AlphaFoldDB" id="A0A1I1Z9R5"/>
<evidence type="ECO:0000313" key="2">
    <source>
        <dbReference type="EMBL" id="SFE28292.1"/>
    </source>
</evidence>
<dbReference type="InterPro" id="IPR029052">
    <property type="entry name" value="Metallo-depent_PP-like"/>
</dbReference>
<evidence type="ECO:0000256" key="1">
    <source>
        <dbReference type="SAM" id="SignalP"/>
    </source>
</evidence>